<dbReference type="STRING" id="945553.A0A0D2NW18"/>
<dbReference type="GO" id="GO:0003677">
    <property type="term" value="F:DNA binding"/>
    <property type="evidence" value="ECO:0007669"/>
    <property type="project" value="InterPro"/>
</dbReference>
<evidence type="ECO:0000313" key="5">
    <source>
        <dbReference type="Proteomes" id="UP000054270"/>
    </source>
</evidence>
<dbReference type="InterPro" id="IPR001606">
    <property type="entry name" value="ARID_dom"/>
</dbReference>
<dbReference type="Pfam" id="PF01388">
    <property type="entry name" value="ARID"/>
    <property type="match status" value="1"/>
</dbReference>
<dbReference type="PANTHER" id="PTHR45615">
    <property type="entry name" value="MYOSIN HEAVY CHAIN, NON-MUSCLE"/>
    <property type="match status" value="1"/>
</dbReference>
<evidence type="ECO:0000313" key="4">
    <source>
        <dbReference type="EMBL" id="KJA23009.1"/>
    </source>
</evidence>
<feature type="compositionally biased region" description="Low complexity" evidence="2">
    <location>
        <begin position="89"/>
        <end position="114"/>
    </location>
</feature>
<keyword evidence="1" id="KW-0175">Coiled coil</keyword>
<dbReference type="CDD" id="cd16100">
    <property type="entry name" value="ARID"/>
    <property type="match status" value="1"/>
</dbReference>
<dbReference type="PROSITE" id="PS51011">
    <property type="entry name" value="ARID"/>
    <property type="match status" value="1"/>
</dbReference>
<feature type="compositionally biased region" description="Polar residues" evidence="2">
    <location>
        <begin position="316"/>
        <end position="325"/>
    </location>
</feature>
<feature type="compositionally biased region" description="Polar residues" evidence="2">
    <location>
        <begin position="1237"/>
        <end position="1246"/>
    </location>
</feature>
<dbReference type="SUPFAM" id="SSF46774">
    <property type="entry name" value="ARID-like"/>
    <property type="match status" value="1"/>
</dbReference>
<feature type="region of interest" description="Disordered" evidence="2">
    <location>
        <begin position="303"/>
        <end position="383"/>
    </location>
</feature>
<gene>
    <name evidence="4" type="ORF">HYPSUDRAFT_163989</name>
</gene>
<feature type="compositionally biased region" description="Polar residues" evidence="2">
    <location>
        <begin position="1053"/>
        <end position="1070"/>
    </location>
</feature>
<feature type="compositionally biased region" description="Low complexity" evidence="2">
    <location>
        <begin position="1"/>
        <end position="27"/>
    </location>
</feature>
<dbReference type="Proteomes" id="UP000054270">
    <property type="component" value="Unassembled WGS sequence"/>
</dbReference>
<feature type="compositionally biased region" description="Pro residues" evidence="2">
    <location>
        <begin position="162"/>
        <end position="173"/>
    </location>
</feature>
<dbReference type="EMBL" id="KN817546">
    <property type="protein sequence ID" value="KJA23009.1"/>
    <property type="molecule type" value="Genomic_DNA"/>
</dbReference>
<dbReference type="OrthoDB" id="1938591at2759"/>
<protein>
    <recommendedName>
        <fullName evidence="3">ARID domain-containing protein</fullName>
    </recommendedName>
</protein>
<name>A0A0D2NW18_HYPSF</name>
<evidence type="ECO:0000256" key="1">
    <source>
        <dbReference type="SAM" id="Coils"/>
    </source>
</evidence>
<dbReference type="Gene3D" id="1.10.150.60">
    <property type="entry name" value="ARID DNA-binding domain"/>
    <property type="match status" value="1"/>
</dbReference>
<feature type="compositionally biased region" description="Basic and acidic residues" evidence="2">
    <location>
        <begin position="1102"/>
        <end position="1128"/>
    </location>
</feature>
<feature type="region of interest" description="Disordered" evidence="2">
    <location>
        <begin position="593"/>
        <end position="637"/>
    </location>
</feature>
<keyword evidence="5" id="KW-1185">Reference proteome</keyword>
<dbReference type="InterPro" id="IPR036431">
    <property type="entry name" value="ARID_dom_sf"/>
</dbReference>
<feature type="compositionally biased region" description="Low complexity" evidence="2">
    <location>
        <begin position="920"/>
        <end position="935"/>
    </location>
</feature>
<feature type="compositionally biased region" description="Low complexity" evidence="2">
    <location>
        <begin position="343"/>
        <end position="354"/>
    </location>
</feature>
<reference evidence="5" key="1">
    <citation type="submission" date="2014-04" db="EMBL/GenBank/DDBJ databases">
        <title>Evolutionary Origins and Diversification of the Mycorrhizal Mutualists.</title>
        <authorList>
            <consortium name="DOE Joint Genome Institute"/>
            <consortium name="Mycorrhizal Genomics Consortium"/>
            <person name="Kohler A."/>
            <person name="Kuo A."/>
            <person name="Nagy L.G."/>
            <person name="Floudas D."/>
            <person name="Copeland A."/>
            <person name="Barry K.W."/>
            <person name="Cichocki N."/>
            <person name="Veneault-Fourrey C."/>
            <person name="LaButti K."/>
            <person name="Lindquist E.A."/>
            <person name="Lipzen A."/>
            <person name="Lundell T."/>
            <person name="Morin E."/>
            <person name="Murat C."/>
            <person name="Riley R."/>
            <person name="Ohm R."/>
            <person name="Sun H."/>
            <person name="Tunlid A."/>
            <person name="Henrissat B."/>
            <person name="Grigoriev I.V."/>
            <person name="Hibbett D.S."/>
            <person name="Martin F."/>
        </authorList>
    </citation>
    <scope>NUCLEOTIDE SEQUENCE [LARGE SCALE GENOMIC DNA]</scope>
    <source>
        <strain evidence="5">FD-334 SS-4</strain>
    </source>
</reference>
<accession>A0A0D2NW18</accession>
<feature type="coiled-coil region" evidence="1">
    <location>
        <begin position="652"/>
        <end position="679"/>
    </location>
</feature>
<dbReference type="SMART" id="SM00501">
    <property type="entry name" value="BRIGHT"/>
    <property type="match status" value="1"/>
</dbReference>
<evidence type="ECO:0000256" key="2">
    <source>
        <dbReference type="SAM" id="MobiDB-lite"/>
    </source>
</evidence>
<feature type="compositionally biased region" description="Polar residues" evidence="2">
    <location>
        <begin position="369"/>
        <end position="383"/>
    </location>
</feature>
<feature type="compositionally biased region" description="Pro residues" evidence="2">
    <location>
        <begin position="971"/>
        <end position="982"/>
    </location>
</feature>
<feature type="compositionally biased region" description="Low complexity" evidence="2">
    <location>
        <begin position="1218"/>
        <end position="1227"/>
    </location>
</feature>
<evidence type="ECO:0000259" key="3">
    <source>
        <dbReference type="PROSITE" id="PS51011"/>
    </source>
</evidence>
<feature type="compositionally biased region" description="Polar residues" evidence="2">
    <location>
        <begin position="46"/>
        <end position="60"/>
    </location>
</feature>
<feature type="compositionally biased region" description="Low complexity" evidence="2">
    <location>
        <begin position="944"/>
        <end position="964"/>
    </location>
</feature>
<proteinExistence type="predicted"/>
<feature type="domain" description="ARID" evidence="3">
    <location>
        <begin position="403"/>
        <end position="506"/>
    </location>
</feature>
<sequence>MMKRTQAAAAMQRAAQQQQHQQQQQQAFGLSTGIPQMPGGGPMHPNTGQPSFHDQSANHQQSAFNNMGQAASQRGPEILQRQLALMNAAQNQQPQNGNLKFQMQQQQQQQQQMHQLRERQQQGQFQSPGMPHSSPPDMFSPGMSNEAIRQASPHPAAGMQPNVPPLGPRPQQPGPTGQQRLGNIQDLNARIAHTRSQIEQGDQAIMNLKRVQLAGRAGPAEVSVLAQKVNEGEAQQAVRKEYLGKLMQMFNNYQKAQQAAVAAAAANASNGAGPGSGSMQGAAWNNATQPFDAAARNQLQAPNQLQPNPMQPSPSISQAHSQTSHIGLVPPRTQPTPLGQNTPQQAPSPFANNAPPAPGPAFPFPANGTQPSMAGPSQQNPNGAMSAQAGNMMAFGGGMAVGPLEKNRFESAFKSYCAKRELKIDARSLTIDNRTVDLHHLHCEMIKEGGMNVVDQKDMWTVIGGRLGFVQFPGSETEPAKCGPGAAQALQNIYKTYLQLFDNWYTSQVMEKRAQAQAQAQAQSLMQGQTMAQHMQGRPAAQMQQLIQMSSLSVADLASRGVDEKTIQFVETHRAYLQRTFAEQKIFQAKIRPQLTGPPGGPPGPNGGAGGGPAGPRPPGLNQSNPFGVGVGPAPQDPAMAVRQQFLQQQQQQHHQQQLQQQQQAVAQQQLQQQQQQQQQGQQQGQMQAGQQQQQQHMQQQQAGQQIMGAHGMNMGARTMAEMAGQPHMMVQRQSQPISIAEQFIRKAKTEFMQRDMNRPPVDVPVEQRLEFNNLLETANRTCTDADGKLTLVHIIFAGQKLEEQMKRLISNICLVTTQRGMLSSSASPRYIVTYEALKGVIAETQRIMEIFSLQFTAARSRSQQQQQHVMAMNPQAQAQQQLQHQLQQQQQQHLQQQQQQHLQQQQAQQQAQQQQAQQQQQQHQLQQPPQQQQQAMPHHMLRPSISQQPSISGPSPQQSQQQQNFNAGLRPPPVSLQPPPIKRQKGNGAVNTPSPAAMQVSTPAPVNAPTPTATASSPPASAKSPKTKSTKAKQPPAPRRKVSRAVPPNQLPAATSSEQSQPIASTSSGHAKRPREEDAVFDMGTPGNSGVANEPSPPKRSKTEWESPPSEESRKRQEAVDNIKTEEDASQFLEQMTEYIKQTAEHEATDISETLDMILKGYPNSGDGFGSMSMVDLGSGREASPMADPIFDQFIDFSFGTNDDDDGSKAPTPDLVSSSSTNTSPESNHEADPSHHTLNSTSSSELKTEDTADMLRLGPWKDIDGGEASYYQTNEWKWDSPMPTMEQPWAIFNS</sequence>
<feature type="region of interest" description="Disordered" evidence="2">
    <location>
        <begin position="1"/>
        <end position="60"/>
    </location>
</feature>
<dbReference type="OMA" id="EQPWAIF"/>
<feature type="region of interest" description="Disordered" evidence="2">
    <location>
        <begin position="1198"/>
        <end position="1266"/>
    </location>
</feature>
<feature type="compositionally biased region" description="Low complexity" evidence="2">
    <location>
        <begin position="1002"/>
        <end position="1025"/>
    </location>
</feature>
<feature type="region of interest" description="Disordered" evidence="2">
    <location>
        <begin position="89"/>
        <end position="181"/>
    </location>
</feature>
<dbReference type="SMART" id="SM01014">
    <property type="entry name" value="ARID"/>
    <property type="match status" value="1"/>
</dbReference>
<dbReference type="PANTHER" id="PTHR45615:SF63">
    <property type="entry name" value="CHROMOSOME UNDETERMINED SCAFFOLD_10, WHOLE GENOME SHOTGUN SEQUENCE"/>
    <property type="match status" value="1"/>
</dbReference>
<feature type="region of interest" description="Disordered" evidence="2">
    <location>
        <begin position="920"/>
        <end position="1131"/>
    </location>
</feature>
<organism evidence="4 5">
    <name type="scientific">Hypholoma sublateritium (strain FD-334 SS-4)</name>
    <dbReference type="NCBI Taxonomy" id="945553"/>
    <lineage>
        <taxon>Eukaryota</taxon>
        <taxon>Fungi</taxon>
        <taxon>Dikarya</taxon>
        <taxon>Basidiomycota</taxon>
        <taxon>Agaricomycotina</taxon>
        <taxon>Agaricomycetes</taxon>
        <taxon>Agaricomycetidae</taxon>
        <taxon>Agaricales</taxon>
        <taxon>Agaricineae</taxon>
        <taxon>Strophariaceae</taxon>
        <taxon>Hypholoma</taxon>
    </lineage>
</organism>